<dbReference type="InterPro" id="IPR006680">
    <property type="entry name" value="Amidohydro-rel"/>
</dbReference>
<proteinExistence type="predicted"/>
<dbReference type="Pfam" id="PF04909">
    <property type="entry name" value="Amidohydro_2"/>
    <property type="match status" value="1"/>
</dbReference>
<dbReference type="InterPro" id="IPR032466">
    <property type="entry name" value="Metal_Hydrolase"/>
</dbReference>
<dbReference type="PATRIC" id="fig|1326980.8.peg.1427"/>
<reference evidence="3" key="2">
    <citation type="submission" date="2022-05" db="EMBL/GenBank/DDBJ databases">
        <title>Metagenome Sequencing of an Archaeal-Dominated Microbial Community from a Hot Spring at the Los Azufres Geothermal Field, Mexico.</title>
        <authorList>
            <person name="Marin-Paredes R."/>
            <person name="Martinez-Romero E."/>
            <person name="Servin-Garciduenas L.E."/>
        </authorList>
    </citation>
    <scope>NUCLEOTIDE SEQUENCE</scope>
    <source>
        <strain evidence="3">AZ1-454</strain>
    </source>
</reference>
<evidence type="ECO:0000259" key="1">
    <source>
        <dbReference type="Pfam" id="PF04909"/>
    </source>
</evidence>
<dbReference type="AlphaFoldDB" id="A0A0F2LN63"/>
<dbReference type="EMBL" id="JZWS01000033">
    <property type="protein sequence ID" value="KJR78962.1"/>
    <property type="molecule type" value="Genomic_DNA"/>
</dbReference>
<dbReference type="Gene3D" id="3.20.20.140">
    <property type="entry name" value="Metal-dependent hydrolases"/>
    <property type="match status" value="1"/>
</dbReference>
<organism evidence="2">
    <name type="scientific">Candidatus Aramenus sulfurataquae</name>
    <dbReference type="NCBI Taxonomy" id="1326980"/>
    <lineage>
        <taxon>Archaea</taxon>
        <taxon>Thermoproteota</taxon>
        <taxon>Thermoprotei</taxon>
        <taxon>Sulfolobales</taxon>
        <taxon>Sulfolobaceae</taxon>
        <taxon>Candidatus Aramenus</taxon>
    </lineage>
</organism>
<evidence type="ECO:0000313" key="2">
    <source>
        <dbReference type="EMBL" id="KJR78962.1"/>
    </source>
</evidence>
<reference evidence="2" key="1">
    <citation type="submission" date="2015-03" db="EMBL/GenBank/DDBJ databases">
        <title>Metagenome Sequencing of an Archaeal-Dominated Microbial Community from a Hot Spring at the Los Azufres Geothermal Field, Mexico.</title>
        <authorList>
            <person name="Servin-Garciduenas L.E."/>
            <person name="Martinez-Romero E."/>
        </authorList>
    </citation>
    <scope>NUCLEOTIDE SEQUENCE [LARGE SCALE GENOMIC DNA]</scope>
    <source>
        <strain evidence="2">AZ1-454</strain>
    </source>
</reference>
<dbReference type="SUPFAM" id="SSF51556">
    <property type="entry name" value="Metallo-dependent hydrolases"/>
    <property type="match status" value="1"/>
</dbReference>
<name>A0A0F2LN63_9CREN</name>
<sequence length="337" mass="39436">MDEKEFIMASAESWREGEVNADVVEMNKWRPFYLLLRGEMQKFLGEDFISERNRLIRDDPVAYLKRLLEDAKVTGLVIDEGFGEKRGEIPVRYKLLFRIEKVVNELFSMPFDKAIEQFEETLRRKVREEGYVGFKSIVAYRTGLKVTCDEKKAMEDFLSREEDWFGRKAKGFRDYLFCKTMEIAKEEGVAFQVHAGAGDRDIKLELARPSYLTDLVRKYEGRIVFVHSGYPYHRETAWMSYLFPSIYLDLSQVTPFAPLGSLNALEEVLEVSPFNKVMYGSDAFDLPEVAWLAGKVFPKYLNKVLDKMEELEIVDSEERKEIEEMILTKTAERLYKF</sequence>
<feature type="domain" description="Amidohydrolase-related" evidence="1">
    <location>
        <begin position="112"/>
        <end position="337"/>
    </location>
</feature>
<evidence type="ECO:0000313" key="3">
    <source>
        <dbReference type="EMBL" id="MCL7344288.1"/>
    </source>
</evidence>
<gene>
    <name evidence="3" type="ORF">TQ35_006930</name>
    <name evidence="2" type="ORF">TQ35_04485</name>
</gene>
<dbReference type="PANTHER" id="PTHR43383:SF2">
    <property type="entry name" value="AMIDOHYDROLASE 2 FAMILY PROTEIN"/>
    <property type="match status" value="1"/>
</dbReference>
<dbReference type="GO" id="GO:0016787">
    <property type="term" value="F:hydrolase activity"/>
    <property type="evidence" value="ECO:0007669"/>
    <property type="project" value="InterPro"/>
</dbReference>
<dbReference type="EMBL" id="JZWS02000006">
    <property type="protein sequence ID" value="MCL7344288.1"/>
    <property type="molecule type" value="Genomic_DNA"/>
</dbReference>
<accession>A0A0F2LN63</accession>
<protein>
    <submittedName>
        <fullName evidence="2 3">Amidohydrolase</fullName>
    </submittedName>
</protein>
<comment type="caution">
    <text evidence="2">The sequence shown here is derived from an EMBL/GenBank/DDBJ whole genome shotgun (WGS) entry which is preliminary data.</text>
</comment>
<dbReference type="PANTHER" id="PTHR43383">
    <property type="entry name" value="NODULIN 6"/>
    <property type="match status" value="1"/>
</dbReference>